<dbReference type="PANTHER" id="PTHR31008:SF16">
    <property type="entry name" value="TOLL-INTERLEUKIN-RESISTANCE (TIR) DOMAIN FAMILY PROTEIN"/>
    <property type="match status" value="1"/>
</dbReference>
<name>A0A165Z324_DAUCS</name>
<dbReference type="Gene3D" id="3.40.50.10140">
    <property type="entry name" value="Toll/interleukin-1 receptor homology (TIR) domain"/>
    <property type="match status" value="1"/>
</dbReference>
<reference evidence="1" key="2">
    <citation type="submission" date="2022-03" db="EMBL/GenBank/DDBJ databases">
        <title>Draft title - Genomic analysis of global carrot germplasm unveils the trajectory of domestication and the origin of high carotenoid orange carrot.</title>
        <authorList>
            <person name="Iorizzo M."/>
            <person name="Ellison S."/>
            <person name="Senalik D."/>
            <person name="Macko-Podgorni A."/>
            <person name="Grzebelus D."/>
            <person name="Bostan H."/>
            <person name="Rolling W."/>
            <person name="Curaba J."/>
            <person name="Simon P."/>
        </authorList>
    </citation>
    <scope>NUCLEOTIDE SEQUENCE</scope>
    <source>
        <tissue evidence="1">Leaf</tissue>
    </source>
</reference>
<dbReference type="OrthoDB" id="6078042at2759"/>
<dbReference type="EMBL" id="CP093346">
    <property type="protein sequence ID" value="WOG98664.1"/>
    <property type="molecule type" value="Genomic_DNA"/>
</dbReference>
<dbReference type="InterPro" id="IPR000157">
    <property type="entry name" value="TIR_dom"/>
</dbReference>
<dbReference type="OMA" id="RVTKPCD"/>
<dbReference type="SUPFAM" id="SSF52200">
    <property type="entry name" value="Toll/Interleukin receptor TIR domain"/>
    <property type="match status" value="1"/>
</dbReference>
<protein>
    <submittedName>
        <fullName evidence="1">Uncharacterized protein</fullName>
    </submittedName>
</protein>
<dbReference type="Proteomes" id="UP000077755">
    <property type="component" value="Chromosome 4"/>
</dbReference>
<gene>
    <name evidence="1" type="ORF">DCAR_0418008</name>
</gene>
<reference evidence="1" key="1">
    <citation type="journal article" date="2016" name="Nat. Genet.">
        <title>A high-quality carrot genome assembly provides new insights into carotenoid accumulation and asterid genome evolution.</title>
        <authorList>
            <person name="Iorizzo M."/>
            <person name="Ellison S."/>
            <person name="Senalik D."/>
            <person name="Zeng P."/>
            <person name="Satapoomin P."/>
            <person name="Huang J."/>
            <person name="Bowman M."/>
            <person name="Iovene M."/>
            <person name="Sanseverino W."/>
            <person name="Cavagnaro P."/>
            <person name="Yildiz M."/>
            <person name="Macko-Podgorni A."/>
            <person name="Moranska E."/>
            <person name="Grzebelus E."/>
            <person name="Grzebelus D."/>
            <person name="Ashrafi H."/>
            <person name="Zheng Z."/>
            <person name="Cheng S."/>
            <person name="Spooner D."/>
            <person name="Van Deynze A."/>
            <person name="Simon P."/>
        </authorList>
    </citation>
    <scope>NUCLEOTIDE SEQUENCE</scope>
    <source>
        <tissue evidence="1">Leaf</tissue>
    </source>
</reference>
<dbReference type="PANTHER" id="PTHR31008">
    <property type="entry name" value="COP1-INTERACTING PROTEIN-RELATED"/>
    <property type="match status" value="1"/>
</dbReference>
<dbReference type="GO" id="GO:0007165">
    <property type="term" value="P:signal transduction"/>
    <property type="evidence" value="ECO:0007669"/>
    <property type="project" value="InterPro"/>
</dbReference>
<sequence>MHRSPAMRMLQQQLISQKYLRTQMSQNVAAALPPKASCDVFINHRSIDTKRSISSLLYDHLRWLGIRAFLDNKNMKPGDKLFEKINGGIMSCKVGVLVFSPTYCESYFCLHELALMMESGKKVIPIFCDVKPSELRVVDKGSCSHAEVQRFSSALEEAKHTVGIAFDSSKGNWSDVVQDAANIVVERLMESEDEEGLQAQFKQLPSGHKTWA</sequence>
<organism evidence="1 2">
    <name type="scientific">Daucus carota subsp. sativus</name>
    <name type="common">Carrot</name>
    <dbReference type="NCBI Taxonomy" id="79200"/>
    <lineage>
        <taxon>Eukaryota</taxon>
        <taxon>Viridiplantae</taxon>
        <taxon>Streptophyta</taxon>
        <taxon>Embryophyta</taxon>
        <taxon>Tracheophyta</taxon>
        <taxon>Spermatophyta</taxon>
        <taxon>Magnoliopsida</taxon>
        <taxon>eudicotyledons</taxon>
        <taxon>Gunneridae</taxon>
        <taxon>Pentapetalae</taxon>
        <taxon>asterids</taxon>
        <taxon>campanulids</taxon>
        <taxon>Apiales</taxon>
        <taxon>Apiaceae</taxon>
        <taxon>Apioideae</taxon>
        <taxon>Scandiceae</taxon>
        <taxon>Daucinae</taxon>
        <taxon>Daucus</taxon>
        <taxon>Daucus sect. Daucus</taxon>
    </lineage>
</organism>
<proteinExistence type="predicted"/>
<dbReference type="Gramene" id="KZM99553">
    <property type="protein sequence ID" value="KZM99553"/>
    <property type="gene ID" value="DCAR_013085"/>
</dbReference>
<dbReference type="PROSITE" id="PS50104">
    <property type="entry name" value="TIR"/>
    <property type="match status" value="1"/>
</dbReference>
<dbReference type="InterPro" id="IPR035897">
    <property type="entry name" value="Toll_tir_struct_dom_sf"/>
</dbReference>
<evidence type="ECO:0000313" key="1">
    <source>
        <dbReference type="EMBL" id="WOG98664.1"/>
    </source>
</evidence>
<dbReference type="AlphaFoldDB" id="A0A165Z324"/>
<accession>A0A165Z324</accession>
<dbReference type="SMART" id="SM00255">
    <property type="entry name" value="TIR"/>
    <property type="match status" value="1"/>
</dbReference>
<dbReference type="KEGG" id="dcr:108217500"/>
<evidence type="ECO:0000313" key="2">
    <source>
        <dbReference type="Proteomes" id="UP000077755"/>
    </source>
</evidence>
<keyword evidence="2" id="KW-1185">Reference proteome</keyword>
<dbReference type="Pfam" id="PF01582">
    <property type="entry name" value="TIR"/>
    <property type="match status" value="1"/>
</dbReference>